<dbReference type="EMBL" id="JAWWNJ010000016">
    <property type="protein sequence ID" value="KAK7039808.1"/>
    <property type="molecule type" value="Genomic_DNA"/>
</dbReference>
<keyword evidence="1" id="KW-1133">Transmembrane helix</keyword>
<keyword evidence="1" id="KW-0812">Transmembrane</keyword>
<organism evidence="2 3">
    <name type="scientific">Favolaschia claudopus</name>
    <dbReference type="NCBI Taxonomy" id="2862362"/>
    <lineage>
        <taxon>Eukaryota</taxon>
        <taxon>Fungi</taxon>
        <taxon>Dikarya</taxon>
        <taxon>Basidiomycota</taxon>
        <taxon>Agaricomycotina</taxon>
        <taxon>Agaricomycetes</taxon>
        <taxon>Agaricomycetidae</taxon>
        <taxon>Agaricales</taxon>
        <taxon>Marasmiineae</taxon>
        <taxon>Mycenaceae</taxon>
        <taxon>Favolaschia</taxon>
    </lineage>
</organism>
<sequence>MTWKSSPPISISRPYSRTSTCVRFFLAAFILLTISCIIFARRGPHRPWTAFPPLIVDPLSLELGHPTFPEIRFHERSLPQHVKPSLFVKVSSDRPRYLYFPRRTIGGWNNHLQELLLNTHLAYLSQRAYVFSDYVPGEHPPFPDELPHGRRHKLRVPINAFISGPTAGGALSTDGTDSLARRAVSEEWWDIVCPPSERVSINYHEAMREMGLHEGSEAHDIMFVLARKLLDLSAPCVRIDGGFSWDFNHETIISLWPSYSASPALTGFAWSPLITAALFRNHHLFTSNSNQPPPSLTPITAKPYHFRSFSSYHASTPPIEGLLGIHIRRGDFSGHCPYLAHDELEYNAWNQLGTPGIASRPTMYNSTPTQYFSWPVLPDYLDVPEGQSRADATLAHCWPTTDAMRWRINSIRDEAASGRSFPRQDLRRVYIATDGTPEWVKSLSALLSADGWEVSSSLDMDLMFEEYAVSQAVDMAVLTAAESFIGSGFSSLTSNVVQIRLGAGRPPGTIHFW</sequence>
<proteinExistence type="predicted"/>
<evidence type="ECO:0000313" key="3">
    <source>
        <dbReference type="Proteomes" id="UP001362999"/>
    </source>
</evidence>
<gene>
    <name evidence="2" type="ORF">R3P38DRAFT_492159</name>
</gene>
<dbReference type="Proteomes" id="UP001362999">
    <property type="component" value="Unassembled WGS sequence"/>
</dbReference>
<dbReference type="CDD" id="cd11296">
    <property type="entry name" value="O-FucT_like"/>
    <property type="match status" value="1"/>
</dbReference>
<feature type="transmembrane region" description="Helical" evidence="1">
    <location>
        <begin position="21"/>
        <end position="40"/>
    </location>
</feature>
<keyword evidence="1" id="KW-0472">Membrane</keyword>
<evidence type="ECO:0000256" key="1">
    <source>
        <dbReference type="SAM" id="Phobius"/>
    </source>
</evidence>
<evidence type="ECO:0000313" key="2">
    <source>
        <dbReference type="EMBL" id="KAK7039808.1"/>
    </source>
</evidence>
<dbReference type="AlphaFoldDB" id="A0AAW0CLF1"/>
<name>A0AAW0CLF1_9AGAR</name>
<comment type="caution">
    <text evidence="2">The sequence shown here is derived from an EMBL/GenBank/DDBJ whole genome shotgun (WGS) entry which is preliminary data.</text>
</comment>
<protein>
    <submittedName>
        <fullName evidence="2">SH3 and PX-domain-containing 3</fullName>
    </submittedName>
</protein>
<accession>A0AAW0CLF1</accession>
<keyword evidence="3" id="KW-1185">Reference proteome</keyword>
<dbReference type="Gene3D" id="3.40.50.11350">
    <property type="match status" value="1"/>
</dbReference>
<reference evidence="2 3" key="1">
    <citation type="journal article" date="2024" name="J Genomics">
        <title>Draft genome sequencing and assembly of Favolaschia claudopus CIRM-BRFM 2984 isolated from oak limbs.</title>
        <authorList>
            <person name="Navarro D."/>
            <person name="Drula E."/>
            <person name="Chaduli D."/>
            <person name="Cazenave R."/>
            <person name="Ahrendt S."/>
            <person name="Wang J."/>
            <person name="Lipzen A."/>
            <person name="Daum C."/>
            <person name="Barry K."/>
            <person name="Grigoriev I.V."/>
            <person name="Favel A."/>
            <person name="Rosso M.N."/>
            <person name="Martin F."/>
        </authorList>
    </citation>
    <scope>NUCLEOTIDE SEQUENCE [LARGE SCALE GENOMIC DNA]</scope>
    <source>
        <strain evidence="2 3">CIRM-BRFM 2984</strain>
    </source>
</reference>